<proteinExistence type="predicted"/>
<name>A0A1M6LYM2_9FIRM</name>
<protein>
    <submittedName>
        <fullName evidence="1">Uncharacterized protein</fullName>
    </submittedName>
</protein>
<organism evidence="1 2">
    <name type="scientific">Tepidibacter formicigenes DSM 15518</name>
    <dbReference type="NCBI Taxonomy" id="1123349"/>
    <lineage>
        <taxon>Bacteria</taxon>
        <taxon>Bacillati</taxon>
        <taxon>Bacillota</taxon>
        <taxon>Clostridia</taxon>
        <taxon>Peptostreptococcales</taxon>
        <taxon>Peptostreptococcaceae</taxon>
        <taxon>Tepidibacter</taxon>
    </lineage>
</organism>
<keyword evidence="2" id="KW-1185">Reference proteome</keyword>
<dbReference type="OrthoDB" id="1950369at2"/>
<dbReference type="Proteomes" id="UP000242497">
    <property type="component" value="Unassembled WGS sequence"/>
</dbReference>
<accession>A0A1M6LYM2</accession>
<dbReference type="RefSeq" id="WP_072887442.1">
    <property type="nucleotide sequence ID" value="NZ_FRAE01000012.1"/>
</dbReference>
<evidence type="ECO:0000313" key="2">
    <source>
        <dbReference type="Proteomes" id="UP000242497"/>
    </source>
</evidence>
<sequence length="265" mass="31317">MKKLIYILTILIATNLFMIIPKCYNNLIDKSVIQNYLDSSQGAEEKENLKKEIIKNILSATGYEKWNEYIDYIDLKIYKGNVIPNDKEDIIFVLNLSKDNALIAVYEDSLNNNYFYKGKITNLVPVKDISFFKNFLVVEQILDERLGAFFIDDFIEIFYYDDNLFKSVFKKSIYYDEIYKNVWIDKNAPHDEWSKNVEKSSIDYLDEDIPKILSITTNIIYKAKSNNTPKADDFKEISKETQKELYVWDENKKIFKLKEKSPINE</sequence>
<dbReference type="STRING" id="1123349.SAMN02744037_00782"/>
<reference evidence="2" key="1">
    <citation type="submission" date="2016-11" db="EMBL/GenBank/DDBJ databases">
        <authorList>
            <person name="Varghese N."/>
            <person name="Submissions S."/>
        </authorList>
    </citation>
    <scope>NUCLEOTIDE SEQUENCE [LARGE SCALE GENOMIC DNA]</scope>
    <source>
        <strain evidence="2">DSM 15518</strain>
    </source>
</reference>
<evidence type="ECO:0000313" key="1">
    <source>
        <dbReference type="EMBL" id="SHJ76299.1"/>
    </source>
</evidence>
<dbReference type="EMBL" id="FRAE01000012">
    <property type="protein sequence ID" value="SHJ76299.1"/>
    <property type="molecule type" value="Genomic_DNA"/>
</dbReference>
<dbReference type="AlphaFoldDB" id="A0A1M6LYM2"/>
<gene>
    <name evidence="1" type="ORF">SAMN02744037_00782</name>
</gene>